<feature type="non-terminal residue" evidence="6">
    <location>
        <position position="62"/>
    </location>
</feature>
<dbReference type="InterPro" id="IPR008422">
    <property type="entry name" value="KN_HD"/>
</dbReference>
<protein>
    <submittedName>
        <fullName evidence="6">Homeobox protein Pknox1</fullName>
    </submittedName>
</protein>
<evidence type="ECO:0000256" key="4">
    <source>
        <dbReference type="PROSITE-ProRule" id="PRU00108"/>
    </source>
</evidence>
<dbReference type="GO" id="GO:0006355">
    <property type="term" value="P:regulation of DNA-templated transcription"/>
    <property type="evidence" value="ECO:0007669"/>
    <property type="project" value="InterPro"/>
</dbReference>
<proteinExistence type="predicted"/>
<dbReference type="GO" id="GO:0003677">
    <property type="term" value="F:DNA binding"/>
    <property type="evidence" value="ECO:0007669"/>
    <property type="project" value="UniProtKB-UniRule"/>
</dbReference>
<feature type="domain" description="Homeobox" evidence="5">
    <location>
        <begin position="1"/>
        <end position="59"/>
    </location>
</feature>
<keyword evidence="7" id="KW-1185">Reference proteome</keyword>
<dbReference type="AlphaFoldDB" id="A0A4P9XUI0"/>
<dbReference type="Pfam" id="PF05920">
    <property type="entry name" value="Homeobox_KN"/>
    <property type="match status" value="1"/>
</dbReference>
<keyword evidence="1 4" id="KW-0238">DNA-binding</keyword>
<keyword evidence="2 4" id="KW-0371">Homeobox</keyword>
<evidence type="ECO:0000256" key="1">
    <source>
        <dbReference type="ARBA" id="ARBA00023125"/>
    </source>
</evidence>
<sequence>RRSNHPQGAVAICRRWLFAHRHHPYPTADEKNELCHQTGLRLSQINDWFVNARRRYLSKGEH</sequence>
<evidence type="ECO:0000256" key="3">
    <source>
        <dbReference type="ARBA" id="ARBA00023242"/>
    </source>
</evidence>
<reference evidence="7" key="1">
    <citation type="journal article" date="2018" name="Nat. Microbiol.">
        <title>Leveraging single-cell genomics to expand the fungal tree of life.</title>
        <authorList>
            <person name="Ahrendt S.R."/>
            <person name="Quandt C.A."/>
            <person name="Ciobanu D."/>
            <person name="Clum A."/>
            <person name="Salamov A."/>
            <person name="Andreopoulos B."/>
            <person name="Cheng J.F."/>
            <person name="Woyke T."/>
            <person name="Pelin A."/>
            <person name="Henrissat B."/>
            <person name="Reynolds N.K."/>
            <person name="Benny G.L."/>
            <person name="Smith M.E."/>
            <person name="James T.Y."/>
            <person name="Grigoriev I.V."/>
        </authorList>
    </citation>
    <scope>NUCLEOTIDE SEQUENCE [LARGE SCALE GENOMIC DNA]</scope>
    <source>
        <strain evidence="7">RSA 1356</strain>
    </source>
</reference>
<dbReference type="OrthoDB" id="10056939at2759"/>
<dbReference type="PROSITE" id="PS50071">
    <property type="entry name" value="HOMEOBOX_2"/>
    <property type="match status" value="1"/>
</dbReference>
<feature type="non-terminal residue" evidence="6">
    <location>
        <position position="1"/>
    </location>
</feature>
<feature type="DNA-binding region" description="Homeobox" evidence="4">
    <location>
        <begin position="3"/>
        <end position="60"/>
    </location>
</feature>
<dbReference type="Gene3D" id="1.10.10.60">
    <property type="entry name" value="Homeodomain-like"/>
    <property type="match status" value="1"/>
</dbReference>
<evidence type="ECO:0000259" key="5">
    <source>
        <dbReference type="PROSITE" id="PS50071"/>
    </source>
</evidence>
<name>A0A4P9XUI0_9FUNG</name>
<organism evidence="6 7">
    <name type="scientific">Thamnocephalis sphaerospora</name>
    <dbReference type="NCBI Taxonomy" id="78915"/>
    <lineage>
        <taxon>Eukaryota</taxon>
        <taxon>Fungi</taxon>
        <taxon>Fungi incertae sedis</taxon>
        <taxon>Zoopagomycota</taxon>
        <taxon>Zoopagomycotina</taxon>
        <taxon>Zoopagomycetes</taxon>
        <taxon>Zoopagales</taxon>
        <taxon>Sigmoideomycetaceae</taxon>
        <taxon>Thamnocephalis</taxon>
    </lineage>
</organism>
<dbReference type="InterPro" id="IPR001356">
    <property type="entry name" value="HD"/>
</dbReference>
<dbReference type="GO" id="GO:0005634">
    <property type="term" value="C:nucleus"/>
    <property type="evidence" value="ECO:0007669"/>
    <property type="project" value="UniProtKB-SubCell"/>
</dbReference>
<dbReference type="STRING" id="78915.A0A4P9XUI0"/>
<comment type="subcellular location">
    <subcellularLocation>
        <location evidence="4">Nucleus</location>
    </subcellularLocation>
</comment>
<dbReference type="SUPFAM" id="SSF46689">
    <property type="entry name" value="Homeodomain-like"/>
    <property type="match status" value="1"/>
</dbReference>
<dbReference type="EMBL" id="KZ992482">
    <property type="protein sequence ID" value="RKP09885.1"/>
    <property type="molecule type" value="Genomic_DNA"/>
</dbReference>
<dbReference type="InterPro" id="IPR050224">
    <property type="entry name" value="TALE_homeobox"/>
</dbReference>
<keyword evidence="3 4" id="KW-0539">Nucleus</keyword>
<evidence type="ECO:0000313" key="6">
    <source>
        <dbReference type="EMBL" id="RKP09885.1"/>
    </source>
</evidence>
<dbReference type="PANTHER" id="PTHR11850">
    <property type="entry name" value="HOMEOBOX PROTEIN TRANSCRIPTION FACTORS"/>
    <property type="match status" value="1"/>
</dbReference>
<evidence type="ECO:0000256" key="2">
    <source>
        <dbReference type="ARBA" id="ARBA00023155"/>
    </source>
</evidence>
<dbReference type="InterPro" id="IPR009057">
    <property type="entry name" value="Homeodomain-like_sf"/>
</dbReference>
<accession>A0A4P9XUI0</accession>
<dbReference type="Proteomes" id="UP000271241">
    <property type="component" value="Unassembled WGS sequence"/>
</dbReference>
<evidence type="ECO:0000313" key="7">
    <source>
        <dbReference type="Proteomes" id="UP000271241"/>
    </source>
</evidence>
<dbReference type="CDD" id="cd00086">
    <property type="entry name" value="homeodomain"/>
    <property type="match status" value="1"/>
</dbReference>
<gene>
    <name evidence="6" type="ORF">THASP1DRAFT_2005</name>
</gene>